<dbReference type="KEGG" id="mbw:MSBRW_2461"/>
<accession>A0A0E3QL86</accession>
<evidence type="ECO:0000313" key="2">
    <source>
        <dbReference type="Proteomes" id="UP000033038"/>
    </source>
</evidence>
<dbReference type="HOGENOM" id="CLU_3302688_0_0_2"/>
<proteinExistence type="predicted"/>
<evidence type="ECO:0000313" key="1">
    <source>
        <dbReference type="EMBL" id="AKB51714.1"/>
    </source>
</evidence>
<sequence>MRSDITKEGPERAPNCLLLKATGVTDSVMRRPFIAVVNS</sequence>
<dbReference type="GO" id="GO:0004160">
    <property type="term" value="F:dihydroxy-acid dehydratase activity"/>
    <property type="evidence" value="ECO:0007669"/>
    <property type="project" value="UniProtKB-EC"/>
</dbReference>
<keyword evidence="1" id="KW-0456">Lyase</keyword>
<protein>
    <submittedName>
        <fullName evidence="1">Dihydroxy-acid dehydratase</fullName>
        <ecNumber evidence="1">4.2.1.9</ecNumber>
    </submittedName>
</protein>
<reference evidence="1 2" key="1">
    <citation type="submission" date="2014-07" db="EMBL/GenBank/DDBJ databases">
        <title>Methanogenic archaea and the global carbon cycle.</title>
        <authorList>
            <person name="Henriksen J.R."/>
            <person name="Luke J."/>
            <person name="Reinhart S."/>
            <person name="Benedict M.N."/>
            <person name="Youngblut N.D."/>
            <person name="Metcalf M.E."/>
            <person name="Whitaker R.J."/>
            <person name="Metcalf W.W."/>
        </authorList>
    </citation>
    <scope>NUCLEOTIDE SEQUENCE [LARGE SCALE GENOMIC DNA]</scope>
    <source>
        <strain evidence="1 2">Wiesmoor</strain>
    </source>
</reference>
<organism evidence="1 2">
    <name type="scientific">Methanosarcina barkeri str. Wiesmoor</name>
    <dbReference type="NCBI Taxonomy" id="1434109"/>
    <lineage>
        <taxon>Archaea</taxon>
        <taxon>Methanobacteriati</taxon>
        <taxon>Methanobacteriota</taxon>
        <taxon>Stenosarchaea group</taxon>
        <taxon>Methanomicrobia</taxon>
        <taxon>Methanosarcinales</taxon>
        <taxon>Methanosarcinaceae</taxon>
        <taxon>Methanosarcina</taxon>
    </lineage>
</organism>
<dbReference type="PATRIC" id="fig|1434109.4.peg.3190"/>
<dbReference type="EC" id="4.2.1.9" evidence="1"/>
<dbReference type="EMBL" id="CP009526">
    <property type="protein sequence ID" value="AKB51714.1"/>
    <property type="molecule type" value="Genomic_DNA"/>
</dbReference>
<dbReference type="Proteomes" id="UP000033038">
    <property type="component" value="Chromosome"/>
</dbReference>
<gene>
    <name evidence="1" type="ORF">MSBRW_2461</name>
</gene>
<name>A0A0E3QL86_METBA</name>
<dbReference type="AlphaFoldDB" id="A0A0E3QL86"/>